<proteinExistence type="predicted"/>
<keyword evidence="2" id="KW-1185">Reference proteome</keyword>
<evidence type="ECO:0000313" key="2">
    <source>
        <dbReference type="Proteomes" id="UP000295075"/>
    </source>
</evidence>
<comment type="caution">
    <text evidence="1">The sequence shown here is derived from an EMBL/GenBank/DDBJ whole genome shotgun (WGS) entry which is preliminary data.</text>
</comment>
<dbReference type="AlphaFoldDB" id="A0A4R4QA81"/>
<dbReference type="RefSeq" id="WP_132404796.1">
    <property type="nucleotide sequence ID" value="NZ_SMKA01000025.1"/>
</dbReference>
<dbReference type="Proteomes" id="UP000295075">
    <property type="component" value="Unassembled WGS sequence"/>
</dbReference>
<dbReference type="EMBL" id="SMKA01000025">
    <property type="protein sequence ID" value="TDC32207.1"/>
    <property type="molecule type" value="Genomic_DNA"/>
</dbReference>
<reference evidence="1 2" key="1">
    <citation type="submission" date="2019-03" db="EMBL/GenBank/DDBJ databases">
        <title>Draft genome sequences of novel Actinobacteria.</title>
        <authorList>
            <person name="Sahin N."/>
            <person name="Ay H."/>
            <person name="Saygin H."/>
        </authorList>
    </citation>
    <scope>NUCLEOTIDE SEQUENCE [LARGE SCALE GENOMIC DNA]</scope>
    <source>
        <strain evidence="1 2">JCM 30547</strain>
    </source>
</reference>
<name>A0A4R4QA81_9ACTN</name>
<gene>
    <name evidence="1" type="ORF">E1261_09215</name>
</gene>
<organism evidence="1 2">
    <name type="scientific">Kribbella albertanoniae</name>
    <dbReference type="NCBI Taxonomy" id="1266829"/>
    <lineage>
        <taxon>Bacteria</taxon>
        <taxon>Bacillati</taxon>
        <taxon>Actinomycetota</taxon>
        <taxon>Actinomycetes</taxon>
        <taxon>Propionibacteriales</taxon>
        <taxon>Kribbellaceae</taxon>
        <taxon>Kribbella</taxon>
    </lineage>
</organism>
<evidence type="ECO:0000313" key="1">
    <source>
        <dbReference type="EMBL" id="TDC32207.1"/>
    </source>
</evidence>
<protein>
    <submittedName>
        <fullName evidence="1">Uncharacterized protein</fullName>
    </submittedName>
</protein>
<sequence length="92" mass="10472">MLDKARAEGQLTVLVTLRLRQTPAGRAESKKAIADAQDQLLAQLKPLEVQVQTRFELYPLLTLRVNEATLRHLQESPLVDRLHENELHKPQA</sequence>
<accession>A0A4R4QA81</accession>